<evidence type="ECO:0000256" key="1">
    <source>
        <dbReference type="ARBA" id="ARBA00022722"/>
    </source>
</evidence>
<accession>A0A369CJE7</accession>
<gene>
    <name evidence="5" type="ORF">DFQ59_101494</name>
</gene>
<dbReference type="GO" id="GO:0006259">
    <property type="term" value="P:DNA metabolic process"/>
    <property type="evidence" value="ECO:0007669"/>
    <property type="project" value="UniProtKB-ARBA"/>
</dbReference>
<comment type="caution">
    <text evidence="5">The sequence shown here is derived from an EMBL/GenBank/DDBJ whole genome shotgun (WGS) entry which is preliminary data.</text>
</comment>
<dbReference type="InterPro" id="IPR036397">
    <property type="entry name" value="RNaseH_sf"/>
</dbReference>
<dbReference type="EMBL" id="QPJY01000001">
    <property type="protein sequence ID" value="RCX33195.1"/>
    <property type="molecule type" value="Genomic_DNA"/>
</dbReference>
<dbReference type="InterPro" id="IPR012337">
    <property type="entry name" value="RNaseH-like_sf"/>
</dbReference>
<keyword evidence="6" id="KW-1185">Reference proteome</keyword>
<keyword evidence="3 5" id="KW-0269">Exonuclease</keyword>
<evidence type="ECO:0000259" key="4">
    <source>
        <dbReference type="SMART" id="SM00479"/>
    </source>
</evidence>
<evidence type="ECO:0000313" key="5">
    <source>
        <dbReference type="EMBL" id="RCX33195.1"/>
    </source>
</evidence>
<dbReference type="SMART" id="SM00479">
    <property type="entry name" value="EXOIII"/>
    <property type="match status" value="1"/>
</dbReference>
<name>A0A369CJE7_9GAMM</name>
<feature type="domain" description="Exonuclease" evidence="4">
    <location>
        <begin position="13"/>
        <end position="202"/>
    </location>
</feature>
<dbReference type="PANTHER" id="PTHR23044">
    <property type="entry name" value="3'-5' EXONUCLEASE ERI1-RELATED"/>
    <property type="match status" value="1"/>
</dbReference>
<evidence type="ECO:0000256" key="2">
    <source>
        <dbReference type="ARBA" id="ARBA00022801"/>
    </source>
</evidence>
<organism evidence="5 6">
    <name type="scientific">Thioalbus denitrificans</name>
    <dbReference type="NCBI Taxonomy" id="547122"/>
    <lineage>
        <taxon>Bacteria</taxon>
        <taxon>Pseudomonadati</taxon>
        <taxon>Pseudomonadota</taxon>
        <taxon>Gammaproteobacteria</taxon>
        <taxon>Chromatiales</taxon>
        <taxon>Ectothiorhodospiraceae</taxon>
        <taxon>Thioalbus</taxon>
    </lineage>
</organism>
<keyword evidence="1" id="KW-0540">Nuclease</keyword>
<sequence length="206" mass="23220">MNMRTEPPAIATPLLVVDLEATCWDPNDRSRPAPRPGWRYAGEIIEIGAMRVDPRDWRILQRFQTFVRPSYHPQLSDYCRRLTHIRQEDVDSAPTFPQALAAFVQAFAIAPDQPPAWGSWGAYDLLQLEDECRKHGLPFPLAGARHTNLKDRAARQLGTPRRGIAATLRHLGLKFEGVPHRALEDVRNIVRVLEAADLQTPPPTGP</sequence>
<dbReference type="Pfam" id="PF00929">
    <property type="entry name" value="RNase_T"/>
    <property type="match status" value="1"/>
</dbReference>
<dbReference type="PANTHER" id="PTHR23044:SF61">
    <property type="entry name" value="3'-5' EXORIBONUCLEASE 1-RELATED"/>
    <property type="match status" value="1"/>
</dbReference>
<reference evidence="5 6" key="1">
    <citation type="submission" date="2018-07" db="EMBL/GenBank/DDBJ databases">
        <title>Genomic Encyclopedia of Type Strains, Phase IV (KMG-IV): sequencing the most valuable type-strain genomes for metagenomic binning, comparative biology and taxonomic classification.</title>
        <authorList>
            <person name="Goeker M."/>
        </authorList>
    </citation>
    <scope>NUCLEOTIDE SEQUENCE [LARGE SCALE GENOMIC DNA]</scope>
    <source>
        <strain evidence="5 6">DSM 26407</strain>
    </source>
</reference>
<dbReference type="SUPFAM" id="SSF53098">
    <property type="entry name" value="Ribonuclease H-like"/>
    <property type="match status" value="1"/>
</dbReference>
<dbReference type="InterPro" id="IPR013520">
    <property type="entry name" value="Ribonucl_H"/>
</dbReference>
<evidence type="ECO:0000313" key="6">
    <source>
        <dbReference type="Proteomes" id="UP000252707"/>
    </source>
</evidence>
<dbReference type="InterPro" id="IPR051274">
    <property type="entry name" value="3-5_Exoribonuclease"/>
</dbReference>
<keyword evidence="2" id="KW-0378">Hydrolase</keyword>
<dbReference type="InterPro" id="IPR047201">
    <property type="entry name" value="ERI-1_3'hExo-like"/>
</dbReference>
<dbReference type="CDD" id="cd06133">
    <property type="entry name" value="ERI-1_3'hExo_like"/>
    <property type="match status" value="1"/>
</dbReference>
<dbReference type="GO" id="GO:0000175">
    <property type="term" value="F:3'-5'-RNA exonuclease activity"/>
    <property type="evidence" value="ECO:0007669"/>
    <property type="project" value="InterPro"/>
</dbReference>
<dbReference type="GO" id="GO:0003676">
    <property type="term" value="F:nucleic acid binding"/>
    <property type="evidence" value="ECO:0007669"/>
    <property type="project" value="InterPro"/>
</dbReference>
<dbReference type="AlphaFoldDB" id="A0A369CJE7"/>
<dbReference type="Gene3D" id="3.30.420.10">
    <property type="entry name" value="Ribonuclease H-like superfamily/Ribonuclease H"/>
    <property type="match status" value="1"/>
</dbReference>
<protein>
    <submittedName>
        <fullName evidence="5">Inhibitor of KinA sporulation pathway (Predicted exonuclease)</fullName>
    </submittedName>
</protein>
<evidence type="ECO:0000256" key="3">
    <source>
        <dbReference type="ARBA" id="ARBA00022839"/>
    </source>
</evidence>
<dbReference type="Proteomes" id="UP000252707">
    <property type="component" value="Unassembled WGS sequence"/>
</dbReference>
<proteinExistence type="predicted"/>